<sequence length="487" mass="57528">MEIFDNFKEFNKIKKKVLKLTGHNFKCPVFEKNQNYSGCSGSLYDFNTADYFLYIYSDFGWQFLRERAEEENNENYKRQLLNLIDYCVYRENEIKEDFLDFLSEFDLDQYYNNLCKYIPIRTTTITKFIDDNGEIYESKIFNKILVTLIIYLTTDKYIEHEEDYLYLKQIIDRAITHIIGNNMIADKSLFLKDFLQIFVNVNKKKALKLDKLLNDMNLFIKEYNGKIQENGTIIIPWKHVFFMNNYILIFHPNHPIGESNSSYRYEISESKKIYNQVSSVFIKKLPGIIAECKNGKVIKVLNISNISDCIEILRKKTSPPQVKTTEPDDSKKIASKEYLSNNEIIKKIKQLKSEYLDYLSNIHIDKYKIFHSPEVRVNSNDVVVDEEAFIFTINEGSESIVVLYENIIPSRASIVFTLKKEKYQDAINSINNYFTSLVTNKREKLIRRTIAFNHEGIIGYDRVVHDCFHNWKLNIIQVLHTTKNNNI</sequence>
<protein>
    <submittedName>
        <fullName evidence="1">Uncharacterized protein</fullName>
    </submittedName>
</protein>
<dbReference type="AlphaFoldDB" id="A0A644XX72"/>
<proteinExistence type="predicted"/>
<name>A0A644XX72_9ZZZZ</name>
<comment type="caution">
    <text evidence="1">The sequence shown here is derived from an EMBL/GenBank/DDBJ whole genome shotgun (WGS) entry which is preliminary data.</text>
</comment>
<accession>A0A644XX72</accession>
<dbReference type="EMBL" id="VSSQ01003404">
    <property type="protein sequence ID" value="MPM20527.1"/>
    <property type="molecule type" value="Genomic_DNA"/>
</dbReference>
<organism evidence="1">
    <name type="scientific">bioreactor metagenome</name>
    <dbReference type="NCBI Taxonomy" id="1076179"/>
    <lineage>
        <taxon>unclassified sequences</taxon>
        <taxon>metagenomes</taxon>
        <taxon>ecological metagenomes</taxon>
    </lineage>
</organism>
<gene>
    <name evidence="1" type="ORF">SDC9_66957</name>
</gene>
<evidence type="ECO:0000313" key="1">
    <source>
        <dbReference type="EMBL" id="MPM20527.1"/>
    </source>
</evidence>
<reference evidence="1" key="1">
    <citation type="submission" date="2019-08" db="EMBL/GenBank/DDBJ databases">
        <authorList>
            <person name="Kucharzyk K."/>
            <person name="Murdoch R.W."/>
            <person name="Higgins S."/>
            <person name="Loffler F."/>
        </authorList>
    </citation>
    <scope>NUCLEOTIDE SEQUENCE</scope>
</reference>